<dbReference type="InterPro" id="IPR011011">
    <property type="entry name" value="Znf_FYVE_PHD"/>
</dbReference>
<gene>
    <name evidence="1" type="ORF">Zmor_011086</name>
</gene>
<name>A0AA38ISP3_9CUCU</name>
<proteinExistence type="predicted"/>
<reference evidence="1" key="1">
    <citation type="journal article" date="2023" name="G3 (Bethesda)">
        <title>Whole genome assemblies of Zophobas morio and Tenebrio molitor.</title>
        <authorList>
            <person name="Kaur S."/>
            <person name="Stinson S.A."/>
            <person name="diCenzo G.C."/>
        </authorList>
    </citation>
    <scope>NUCLEOTIDE SEQUENCE</scope>
    <source>
        <strain evidence="1">QUZm001</strain>
    </source>
</reference>
<comment type="caution">
    <text evidence="1">The sequence shown here is derived from an EMBL/GenBank/DDBJ whole genome shotgun (WGS) entry which is preliminary data.</text>
</comment>
<evidence type="ECO:0000313" key="1">
    <source>
        <dbReference type="EMBL" id="KAJ3659396.1"/>
    </source>
</evidence>
<organism evidence="1 2">
    <name type="scientific">Zophobas morio</name>
    <dbReference type="NCBI Taxonomy" id="2755281"/>
    <lineage>
        <taxon>Eukaryota</taxon>
        <taxon>Metazoa</taxon>
        <taxon>Ecdysozoa</taxon>
        <taxon>Arthropoda</taxon>
        <taxon>Hexapoda</taxon>
        <taxon>Insecta</taxon>
        <taxon>Pterygota</taxon>
        <taxon>Neoptera</taxon>
        <taxon>Endopterygota</taxon>
        <taxon>Coleoptera</taxon>
        <taxon>Polyphaga</taxon>
        <taxon>Cucujiformia</taxon>
        <taxon>Tenebrionidae</taxon>
        <taxon>Zophobas</taxon>
    </lineage>
</organism>
<keyword evidence="2" id="KW-1185">Reference proteome</keyword>
<evidence type="ECO:0000313" key="2">
    <source>
        <dbReference type="Proteomes" id="UP001168821"/>
    </source>
</evidence>
<accession>A0AA38ISP3</accession>
<protein>
    <submittedName>
        <fullName evidence="1">Uncharacterized protein</fullName>
    </submittedName>
</protein>
<dbReference type="EMBL" id="JALNTZ010000003">
    <property type="protein sequence ID" value="KAJ3659396.1"/>
    <property type="molecule type" value="Genomic_DNA"/>
</dbReference>
<dbReference type="SUPFAM" id="SSF57903">
    <property type="entry name" value="FYVE/PHD zinc finger"/>
    <property type="match status" value="1"/>
</dbReference>
<dbReference type="AlphaFoldDB" id="A0AA38ISP3"/>
<dbReference type="Proteomes" id="UP001168821">
    <property type="component" value="Unassembled WGS sequence"/>
</dbReference>
<sequence>MDSNIILVNSPPNCPCCSPPVDPGIAVVCDGCEKPMHVSCLGLLRDESACVIRAQRKSVQIKILCADGNGNFKVSLFHHFVNSNAFAELISVAVKEAVKKESEIYKVKLLA</sequence>